<organism evidence="4 5">
    <name type="scientific">Streptomonospora nanhaiensis</name>
    <dbReference type="NCBI Taxonomy" id="1323731"/>
    <lineage>
        <taxon>Bacteria</taxon>
        <taxon>Bacillati</taxon>
        <taxon>Actinomycetota</taxon>
        <taxon>Actinomycetes</taxon>
        <taxon>Streptosporangiales</taxon>
        <taxon>Nocardiopsidaceae</taxon>
        <taxon>Streptomonospora</taxon>
    </lineage>
</organism>
<dbReference type="Gene3D" id="3.40.50.850">
    <property type="entry name" value="Isochorismatase-like"/>
    <property type="match status" value="1"/>
</dbReference>
<dbReference type="Pfam" id="PF00857">
    <property type="entry name" value="Isochorismatase"/>
    <property type="match status" value="1"/>
</dbReference>
<dbReference type="AlphaFoldDB" id="A0A853BFX4"/>
<evidence type="ECO:0000256" key="2">
    <source>
        <dbReference type="SAM" id="MobiDB-lite"/>
    </source>
</evidence>
<keyword evidence="4" id="KW-0456">Lyase</keyword>
<dbReference type="RefSeq" id="WP_179765676.1">
    <property type="nucleotide sequence ID" value="NZ_JACCFO010000001.1"/>
</dbReference>
<dbReference type="GO" id="GO:0016829">
    <property type="term" value="F:lyase activity"/>
    <property type="evidence" value="ECO:0007669"/>
    <property type="project" value="UniProtKB-KW"/>
</dbReference>
<dbReference type="EC" id="3.3.2.1" evidence="4"/>
<evidence type="ECO:0000256" key="1">
    <source>
        <dbReference type="ARBA" id="ARBA00022801"/>
    </source>
</evidence>
<dbReference type="InterPro" id="IPR050272">
    <property type="entry name" value="Isochorismatase-like_hydrls"/>
</dbReference>
<feature type="region of interest" description="Disordered" evidence="2">
    <location>
        <begin position="1"/>
        <end position="25"/>
    </location>
</feature>
<accession>A0A853BFX4</accession>
<dbReference type="GO" id="GO:0008908">
    <property type="term" value="F:isochorismatase activity"/>
    <property type="evidence" value="ECO:0007669"/>
    <property type="project" value="UniProtKB-EC"/>
</dbReference>
<dbReference type="PANTHER" id="PTHR43540:SF3">
    <property type="entry name" value="ENTEROBACTIN SYNTHASE COMPONENT B"/>
    <property type="match status" value="1"/>
</dbReference>
<dbReference type="InterPro" id="IPR036380">
    <property type="entry name" value="Isochorismatase-like_sf"/>
</dbReference>
<dbReference type="PANTHER" id="PTHR43540">
    <property type="entry name" value="PEROXYUREIDOACRYLATE/UREIDOACRYLATE AMIDOHYDROLASE-RELATED"/>
    <property type="match status" value="1"/>
</dbReference>
<reference evidence="4 5" key="1">
    <citation type="submission" date="2020-07" db="EMBL/GenBank/DDBJ databases">
        <title>Sequencing the genomes of 1000 actinobacteria strains.</title>
        <authorList>
            <person name="Klenk H.-P."/>
        </authorList>
    </citation>
    <scope>NUCLEOTIDE SEQUENCE [LARGE SCALE GENOMIC DNA]</scope>
    <source>
        <strain evidence="4 5">DSM 45927</strain>
    </source>
</reference>
<dbReference type="SUPFAM" id="SSF52499">
    <property type="entry name" value="Isochorismatase-like hydrolases"/>
    <property type="match status" value="1"/>
</dbReference>
<comment type="caution">
    <text evidence="4">The sequence shown here is derived from an EMBL/GenBank/DDBJ whole genome shotgun (WGS) entry which is preliminary data.</text>
</comment>
<evidence type="ECO:0000313" key="5">
    <source>
        <dbReference type="Proteomes" id="UP000575985"/>
    </source>
</evidence>
<evidence type="ECO:0000259" key="3">
    <source>
        <dbReference type="Pfam" id="PF00857"/>
    </source>
</evidence>
<dbReference type="Proteomes" id="UP000575985">
    <property type="component" value="Unassembled WGS sequence"/>
</dbReference>
<evidence type="ECO:0000313" key="4">
    <source>
        <dbReference type="EMBL" id="NYI93920.1"/>
    </source>
</evidence>
<name>A0A853BFX4_9ACTN</name>
<gene>
    <name evidence="4" type="ORF">HNR12_000197</name>
</gene>
<feature type="domain" description="Isochorismatase-like" evidence="3">
    <location>
        <begin position="31"/>
        <end position="204"/>
    </location>
</feature>
<sequence length="221" mass="24028">MALPHIEPYEPPAPDDLPPNRADWRPEPDRAALLVHDMQRYFLRPYRAGAEPLRTALANITALRATCRAAGIPVIYTVKPGGMPPERRGLERDFWGPGMEAVAEHTDIAAAIAPEPGDTVITKWRYSAFAGTDLAERLRAQGRDQILITGVYAHIGCLLTAADAFMRDVRPFLVADATADFSADDHRLALRYVARRCGAALSAADAVAALDPAARPLPTRA</sequence>
<dbReference type="PRINTS" id="PR01398">
    <property type="entry name" value="ISCHRISMTASE"/>
</dbReference>
<keyword evidence="1 4" id="KW-0378">Hydrolase</keyword>
<keyword evidence="5" id="KW-1185">Reference proteome</keyword>
<protein>
    <submittedName>
        <fullName evidence="4">Bifunctional isochorismate lyase/aryl carrier protein</fullName>
        <ecNumber evidence="4">3.3.2.1</ecNumber>
    </submittedName>
</protein>
<dbReference type="InterPro" id="IPR016291">
    <property type="entry name" value="Isochorismatase"/>
</dbReference>
<proteinExistence type="predicted"/>
<dbReference type="EMBL" id="JACCFO010000001">
    <property type="protein sequence ID" value="NYI93920.1"/>
    <property type="molecule type" value="Genomic_DNA"/>
</dbReference>
<dbReference type="InterPro" id="IPR000868">
    <property type="entry name" value="Isochorismatase-like_dom"/>
</dbReference>